<evidence type="ECO:0000256" key="10">
    <source>
        <dbReference type="ARBA" id="ARBA00023242"/>
    </source>
</evidence>
<comment type="cofactor">
    <cofactor evidence="2">
        <name>Mg(2+)</name>
        <dbReference type="ChEBI" id="CHEBI:18420"/>
    </cofactor>
</comment>
<dbReference type="GO" id="GO:0070260">
    <property type="term" value="F:5'-tyrosyl-DNA phosphodiesterase activity"/>
    <property type="evidence" value="ECO:0007669"/>
    <property type="project" value="TreeGrafter"/>
</dbReference>
<evidence type="ECO:0000256" key="6">
    <source>
        <dbReference type="ARBA" id="ARBA00022763"/>
    </source>
</evidence>
<dbReference type="InterPro" id="IPR036691">
    <property type="entry name" value="Endo/exonu/phosph_ase_sf"/>
</dbReference>
<dbReference type="Gene3D" id="3.60.10.10">
    <property type="entry name" value="Endonuclease/exonuclease/phosphatase"/>
    <property type="match status" value="1"/>
</dbReference>
<sequence length="355" mass="39634">MEAIIAQAIKDTAASRKTSVPWNLDEPFPQSYYDFDGSASSWVSKKPSANTAATPNNGDDTEITNIALYTWNIDFMLPFPEARMRPALAHLDELIRRLPPTTAPVIFLQECTSSDLTTIAATPWVRERFHLSDINTANWATAHYGTTTLVDVRLPVTAAFRVHYSKTRMDRDALFVDVTLGSGGATVRLCNTHLESLALEPPFRPAQMQLVARYMRGGDGKVVDVALAAGDFNSIQPFDRTLHEDNGLKDAFLEVGGREDSEEGYTWGQQAATRLREQFGCSRMDKVYFWEGEGARVRVRVVRFERFGGDVVVEGEEEGRRIVELGFEKGWVTDHLGVMVVVEVENLKGKGVERL</sequence>
<keyword evidence="10" id="KW-0539">Nucleus</keyword>
<reference evidence="12" key="1">
    <citation type="submission" date="2023-06" db="EMBL/GenBank/DDBJ databases">
        <title>Genome-scale phylogeny and comparative genomics of the fungal order Sordariales.</title>
        <authorList>
            <consortium name="Lawrence Berkeley National Laboratory"/>
            <person name="Hensen N."/>
            <person name="Bonometti L."/>
            <person name="Westerberg I."/>
            <person name="Brannstrom I.O."/>
            <person name="Guillou S."/>
            <person name="Cros-Aarteil S."/>
            <person name="Calhoun S."/>
            <person name="Haridas S."/>
            <person name="Kuo A."/>
            <person name="Mondo S."/>
            <person name="Pangilinan J."/>
            <person name="Riley R."/>
            <person name="LaButti K."/>
            <person name="Andreopoulos B."/>
            <person name="Lipzen A."/>
            <person name="Chen C."/>
            <person name="Yanf M."/>
            <person name="Daum C."/>
            <person name="Ng V."/>
            <person name="Clum A."/>
            <person name="Steindorff A."/>
            <person name="Ohm R."/>
            <person name="Martin F."/>
            <person name="Silar P."/>
            <person name="Natvig D."/>
            <person name="Lalanne C."/>
            <person name="Gautier V."/>
            <person name="Ament-velasquez S.L."/>
            <person name="Kruys A."/>
            <person name="Hutchinson M.I."/>
            <person name="Powell A.J."/>
            <person name="Barry K."/>
            <person name="Miller A.N."/>
            <person name="Grigoriev I.V."/>
            <person name="Debuchy R."/>
            <person name="Gladieux P."/>
            <person name="Thoren M.H."/>
            <person name="Johannesson H."/>
        </authorList>
    </citation>
    <scope>NUCLEOTIDE SEQUENCE</scope>
    <source>
        <strain evidence="12">SMH3391-2</strain>
    </source>
</reference>
<evidence type="ECO:0000313" key="13">
    <source>
        <dbReference type="Proteomes" id="UP001174934"/>
    </source>
</evidence>
<keyword evidence="12" id="KW-0255">Endonuclease</keyword>
<evidence type="ECO:0000256" key="1">
    <source>
        <dbReference type="ARBA" id="ARBA00001936"/>
    </source>
</evidence>
<dbReference type="PANTHER" id="PTHR15822:SF4">
    <property type="entry name" value="TYROSYL-DNA PHOSPHODIESTERASE 2"/>
    <property type="match status" value="1"/>
</dbReference>
<organism evidence="12 13">
    <name type="scientific">Bombardia bombarda</name>
    <dbReference type="NCBI Taxonomy" id="252184"/>
    <lineage>
        <taxon>Eukaryota</taxon>
        <taxon>Fungi</taxon>
        <taxon>Dikarya</taxon>
        <taxon>Ascomycota</taxon>
        <taxon>Pezizomycotina</taxon>
        <taxon>Sordariomycetes</taxon>
        <taxon>Sordariomycetidae</taxon>
        <taxon>Sordariales</taxon>
        <taxon>Lasiosphaeriaceae</taxon>
        <taxon>Bombardia</taxon>
    </lineage>
</organism>
<comment type="cofactor">
    <cofactor evidence="1">
        <name>Mn(2+)</name>
        <dbReference type="ChEBI" id="CHEBI:29035"/>
    </cofactor>
</comment>
<evidence type="ECO:0000256" key="4">
    <source>
        <dbReference type="ARBA" id="ARBA00022722"/>
    </source>
</evidence>
<evidence type="ECO:0000256" key="8">
    <source>
        <dbReference type="ARBA" id="ARBA00022842"/>
    </source>
</evidence>
<keyword evidence="7" id="KW-0378">Hydrolase</keyword>
<evidence type="ECO:0000313" key="12">
    <source>
        <dbReference type="EMBL" id="KAK0625007.1"/>
    </source>
</evidence>
<dbReference type="CDD" id="cd09080">
    <property type="entry name" value="TDP2"/>
    <property type="match status" value="1"/>
</dbReference>
<dbReference type="GO" id="GO:0046872">
    <property type="term" value="F:metal ion binding"/>
    <property type="evidence" value="ECO:0007669"/>
    <property type="project" value="UniProtKB-KW"/>
</dbReference>
<comment type="caution">
    <text evidence="12">The sequence shown here is derived from an EMBL/GenBank/DDBJ whole genome shotgun (WGS) entry which is preliminary data.</text>
</comment>
<accession>A0AA39X0G4</accession>
<evidence type="ECO:0000259" key="11">
    <source>
        <dbReference type="Pfam" id="PF03372"/>
    </source>
</evidence>
<dbReference type="Pfam" id="PF03372">
    <property type="entry name" value="Exo_endo_phos"/>
    <property type="match status" value="1"/>
</dbReference>
<dbReference type="GO" id="GO:0004519">
    <property type="term" value="F:endonuclease activity"/>
    <property type="evidence" value="ECO:0007669"/>
    <property type="project" value="UniProtKB-KW"/>
</dbReference>
<evidence type="ECO:0000256" key="2">
    <source>
        <dbReference type="ARBA" id="ARBA00001946"/>
    </source>
</evidence>
<keyword evidence="9" id="KW-0234">DNA repair</keyword>
<dbReference type="InterPro" id="IPR051547">
    <property type="entry name" value="TDP2-like"/>
</dbReference>
<evidence type="ECO:0000256" key="5">
    <source>
        <dbReference type="ARBA" id="ARBA00022723"/>
    </source>
</evidence>
<name>A0AA39X0G4_9PEZI</name>
<dbReference type="AlphaFoldDB" id="A0AA39X0G4"/>
<comment type="subcellular location">
    <subcellularLocation>
        <location evidence="3">Nucleus</location>
        <location evidence="3">PML body</location>
    </subcellularLocation>
</comment>
<dbReference type="GO" id="GO:0003697">
    <property type="term" value="F:single-stranded DNA binding"/>
    <property type="evidence" value="ECO:0007669"/>
    <property type="project" value="TreeGrafter"/>
</dbReference>
<keyword evidence="6" id="KW-0227">DNA damage</keyword>
<proteinExistence type="predicted"/>
<keyword evidence="8" id="KW-0460">Magnesium</keyword>
<gene>
    <name evidence="12" type="ORF">B0T17DRAFT_492095</name>
</gene>
<dbReference type="InterPro" id="IPR005135">
    <property type="entry name" value="Endo/exonuclease/phosphatase"/>
</dbReference>
<dbReference type="PANTHER" id="PTHR15822">
    <property type="entry name" value="TRAF AND TNF RECEPTOR-ASSOCIATED PROTEIN"/>
    <property type="match status" value="1"/>
</dbReference>
<dbReference type="EMBL" id="JAULSR010000003">
    <property type="protein sequence ID" value="KAK0625007.1"/>
    <property type="molecule type" value="Genomic_DNA"/>
</dbReference>
<keyword evidence="13" id="KW-1185">Reference proteome</keyword>
<dbReference type="GO" id="GO:0006302">
    <property type="term" value="P:double-strand break repair"/>
    <property type="evidence" value="ECO:0007669"/>
    <property type="project" value="TreeGrafter"/>
</dbReference>
<dbReference type="GO" id="GO:0005737">
    <property type="term" value="C:cytoplasm"/>
    <property type="evidence" value="ECO:0007669"/>
    <property type="project" value="TreeGrafter"/>
</dbReference>
<evidence type="ECO:0000256" key="7">
    <source>
        <dbReference type="ARBA" id="ARBA00022801"/>
    </source>
</evidence>
<evidence type="ECO:0000256" key="3">
    <source>
        <dbReference type="ARBA" id="ARBA00004322"/>
    </source>
</evidence>
<dbReference type="Proteomes" id="UP001174934">
    <property type="component" value="Unassembled WGS sequence"/>
</dbReference>
<dbReference type="SUPFAM" id="SSF56219">
    <property type="entry name" value="DNase I-like"/>
    <property type="match status" value="1"/>
</dbReference>
<keyword evidence="5" id="KW-0479">Metal-binding</keyword>
<protein>
    <submittedName>
        <fullName evidence="12">Endonuclease/exonuclease/phosphatase family protein</fullName>
    </submittedName>
</protein>
<feature type="domain" description="Endonuclease/exonuclease/phosphatase" evidence="11">
    <location>
        <begin position="70"/>
        <end position="335"/>
    </location>
</feature>
<keyword evidence="4" id="KW-0540">Nuclease</keyword>
<evidence type="ECO:0000256" key="9">
    <source>
        <dbReference type="ARBA" id="ARBA00023204"/>
    </source>
</evidence>